<dbReference type="InterPro" id="IPR051782">
    <property type="entry name" value="ABC_Transporter_VariousFunc"/>
</dbReference>
<proteinExistence type="predicted"/>
<feature type="domain" description="ABC transporter" evidence="4">
    <location>
        <begin position="3"/>
        <end position="207"/>
    </location>
</feature>
<dbReference type="PANTHER" id="PTHR42939:SF1">
    <property type="entry name" value="ABC TRANSPORTER ATP-BINDING PROTEIN ALBC-RELATED"/>
    <property type="match status" value="1"/>
</dbReference>
<dbReference type="SMART" id="SM00382">
    <property type="entry name" value="AAA"/>
    <property type="match status" value="1"/>
</dbReference>
<dbReference type="OrthoDB" id="9801987at2"/>
<comment type="caution">
    <text evidence="5">The sequence shown here is derived from an EMBL/GenBank/DDBJ whole genome shotgun (WGS) entry which is preliminary data.</text>
</comment>
<dbReference type="InterPro" id="IPR003593">
    <property type="entry name" value="AAA+_ATPase"/>
</dbReference>
<keyword evidence="1" id="KW-0813">Transport</keyword>
<reference evidence="5 6" key="1">
    <citation type="submission" date="2019-09" db="EMBL/GenBank/DDBJ databases">
        <title>Genomes of Cryomorphaceae.</title>
        <authorList>
            <person name="Bowman J.P."/>
        </authorList>
    </citation>
    <scope>NUCLEOTIDE SEQUENCE [LARGE SCALE GENOMIC DNA]</scope>
    <source>
        <strain evidence="5 6">KCTC 52047</strain>
    </source>
</reference>
<dbReference type="InterPro" id="IPR027417">
    <property type="entry name" value="P-loop_NTPase"/>
</dbReference>
<dbReference type="GO" id="GO:0005524">
    <property type="term" value="F:ATP binding"/>
    <property type="evidence" value="ECO:0007669"/>
    <property type="project" value="UniProtKB-KW"/>
</dbReference>
<evidence type="ECO:0000313" key="6">
    <source>
        <dbReference type="Proteomes" id="UP000435357"/>
    </source>
</evidence>
<dbReference type="Proteomes" id="UP000435357">
    <property type="component" value="Unassembled WGS sequence"/>
</dbReference>
<dbReference type="InterPro" id="IPR003439">
    <property type="entry name" value="ABC_transporter-like_ATP-bd"/>
</dbReference>
<dbReference type="EMBL" id="WACR01000012">
    <property type="protein sequence ID" value="KAB1062091.1"/>
    <property type="molecule type" value="Genomic_DNA"/>
</dbReference>
<dbReference type="GO" id="GO:0016887">
    <property type="term" value="F:ATP hydrolysis activity"/>
    <property type="evidence" value="ECO:0007669"/>
    <property type="project" value="InterPro"/>
</dbReference>
<dbReference type="Pfam" id="PF00005">
    <property type="entry name" value="ABC_tran"/>
    <property type="match status" value="1"/>
</dbReference>
<evidence type="ECO:0000256" key="3">
    <source>
        <dbReference type="ARBA" id="ARBA00022840"/>
    </source>
</evidence>
<organism evidence="5 6">
    <name type="scientific">Salibacter halophilus</name>
    <dbReference type="NCBI Taxonomy" id="1803916"/>
    <lineage>
        <taxon>Bacteria</taxon>
        <taxon>Pseudomonadati</taxon>
        <taxon>Bacteroidota</taxon>
        <taxon>Flavobacteriia</taxon>
        <taxon>Flavobacteriales</taxon>
        <taxon>Salibacteraceae</taxon>
        <taxon>Salibacter</taxon>
    </lineage>
</organism>
<dbReference type="AlphaFoldDB" id="A0A6N6M5J1"/>
<dbReference type="CDD" id="cd03230">
    <property type="entry name" value="ABC_DR_subfamily_A"/>
    <property type="match status" value="1"/>
</dbReference>
<dbReference type="Gene3D" id="3.40.50.300">
    <property type="entry name" value="P-loop containing nucleotide triphosphate hydrolases"/>
    <property type="match status" value="1"/>
</dbReference>
<dbReference type="PROSITE" id="PS00211">
    <property type="entry name" value="ABC_TRANSPORTER_1"/>
    <property type="match status" value="1"/>
</dbReference>
<dbReference type="SUPFAM" id="SSF52540">
    <property type="entry name" value="P-loop containing nucleoside triphosphate hydrolases"/>
    <property type="match status" value="1"/>
</dbReference>
<protein>
    <submittedName>
        <fullName evidence="5">ABC transporter ATP-binding protein</fullName>
    </submittedName>
</protein>
<dbReference type="RefSeq" id="WP_151169758.1">
    <property type="nucleotide sequence ID" value="NZ_WACR01000012.1"/>
</dbReference>
<sequence>MNIKLHNVGKRYNREWIFKDLSRELKANSTYAVVGRNGSGKSTFLKVLSGKLSPSKGDVSYHGQSQHDPVPTEKIYRQIAMCAPYLSIYDEFTLSELIHFQSKFKSFAKEIKESEVPEILELERFKNRAINTFSSGMKQRVKLGLAVLSDSKILLLDEPASNLDHDAQDWMNKLIEKYSKDRLTVICTNHHSQELKLCNEQINIHDYKK</sequence>
<keyword evidence="3 5" id="KW-0067">ATP-binding</keyword>
<evidence type="ECO:0000259" key="4">
    <source>
        <dbReference type="PROSITE" id="PS50893"/>
    </source>
</evidence>
<dbReference type="PROSITE" id="PS50893">
    <property type="entry name" value="ABC_TRANSPORTER_2"/>
    <property type="match status" value="1"/>
</dbReference>
<evidence type="ECO:0000256" key="2">
    <source>
        <dbReference type="ARBA" id="ARBA00022741"/>
    </source>
</evidence>
<evidence type="ECO:0000256" key="1">
    <source>
        <dbReference type="ARBA" id="ARBA00022448"/>
    </source>
</evidence>
<keyword evidence="6" id="KW-1185">Reference proteome</keyword>
<dbReference type="InterPro" id="IPR017871">
    <property type="entry name" value="ABC_transporter-like_CS"/>
</dbReference>
<keyword evidence="2" id="KW-0547">Nucleotide-binding</keyword>
<evidence type="ECO:0000313" key="5">
    <source>
        <dbReference type="EMBL" id="KAB1062091.1"/>
    </source>
</evidence>
<dbReference type="PANTHER" id="PTHR42939">
    <property type="entry name" value="ABC TRANSPORTER ATP-BINDING PROTEIN ALBC-RELATED"/>
    <property type="match status" value="1"/>
</dbReference>
<accession>A0A6N6M5J1</accession>
<name>A0A6N6M5J1_9FLAO</name>
<gene>
    <name evidence="5" type="ORF">F3059_12435</name>
</gene>